<accession>A0A9E7GWD3</accession>
<organism evidence="3 4">
    <name type="scientific">Musa troglodytarum</name>
    <name type="common">fe'i banana</name>
    <dbReference type="NCBI Taxonomy" id="320322"/>
    <lineage>
        <taxon>Eukaryota</taxon>
        <taxon>Viridiplantae</taxon>
        <taxon>Streptophyta</taxon>
        <taxon>Embryophyta</taxon>
        <taxon>Tracheophyta</taxon>
        <taxon>Spermatophyta</taxon>
        <taxon>Magnoliopsida</taxon>
        <taxon>Liliopsida</taxon>
        <taxon>Zingiberales</taxon>
        <taxon>Musaceae</taxon>
        <taxon>Musa</taxon>
    </lineage>
</organism>
<dbReference type="EMBL" id="CP097510">
    <property type="protein sequence ID" value="URE22185.1"/>
    <property type="molecule type" value="Genomic_DNA"/>
</dbReference>
<dbReference type="PANTHER" id="PTHR35099">
    <property type="entry name" value="OS02G0182700 PROTEIN"/>
    <property type="match status" value="1"/>
</dbReference>
<feature type="coiled-coil region" evidence="1">
    <location>
        <begin position="158"/>
        <end position="196"/>
    </location>
</feature>
<keyword evidence="4" id="KW-1185">Reference proteome</keyword>
<sequence>MAVSTAADDDPDEWVRDAFLDPHLVAAVILGFGRRSRLGLETEGDEKPSTSATPAFLGWGRKRSRVGRLPRAATRTIGEEEDEGVTVTVEKRKGQRRASPQSPLEGYSSASGSGGGETPEGRRLTKAVGNPRTASVSSIPISASIRRPPSKKLTKPELQAVERSLLEEKAKLHKEMEELRRAVEELRANNRKLQVTTNITCSRLCPFFGAFPSASFSHLSIHRLVDLCCGSCVCHATTGKDIFSLAGNAGSTAAGFLSSAVPRLPSEKVPSMMHLKSLNIPVRVCMALEDDQLPGLCQQCITLSPGHKDFIIIPDLNDPLPDC</sequence>
<keyword evidence="1" id="KW-0175">Coiled coil</keyword>
<name>A0A9E7GWD3_9LILI</name>
<feature type="region of interest" description="Disordered" evidence="2">
    <location>
        <begin position="40"/>
        <end position="135"/>
    </location>
</feature>
<dbReference type="AlphaFoldDB" id="A0A9E7GWD3"/>
<evidence type="ECO:0000313" key="3">
    <source>
        <dbReference type="EMBL" id="URE22185.1"/>
    </source>
</evidence>
<evidence type="ECO:0000256" key="1">
    <source>
        <dbReference type="SAM" id="Coils"/>
    </source>
</evidence>
<evidence type="ECO:0000313" key="4">
    <source>
        <dbReference type="Proteomes" id="UP001055439"/>
    </source>
</evidence>
<dbReference type="PANTHER" id="PTHR35099:SF2">
    <property type="entry name" value="OS02G0182700 PROTEIN"/>
    <property type="match status" value="1"/>
</dbReference>
<proteinExistence type="predicted"/>
<gene>
    <name evidence="3" type="ORF">MUK42_26547</name>
</gene>
<reference evidence="3" key="1">
    <citation type="submission" date="2022-05" db="EMBL/GenBank/DDBJ databases">
        <title>The Musa troglodytarum L. genome provides insights into the mechanism of non-climacteric behaviour and enrichment of carotenoids.</title>
        <authorList>
            <person name="Wang J."/>
        </authorList>
    </citation>
    <scope>NUCLEOTIDE SEQUENCE</scope>
    <source>
        <tissue evidence="3">Leaf</tissue>
    </source>
</reference>
<evidence type="ECO:0000256" key="2">
    <source>
        <dbReference type="SAM" id="MobiDB-lite"/>
    </source>
</evidence>
<dbReference type="OrthoDB" id="10330041at2759"/>
<protein>
    <submittedName>
        <fullName evidence="3">Uncharacterized protein</fullName>
    </submittedName>
</protein>
<dbReference type="Proteomes" id="UP001055439">
    <property type="component" value="Chromosome 8"/>
</dbReference>